<keyword evidence="1" id="KW-0479">Metal-binding</keyword>
<feature type="transmembrane region" description="Helical" evidence="10">
    <location>
        <begin position="769"/>
        <end position="790"/>
    </location>
</feature>
<dbReference type="GeneID" id="37222935"/>
<feature type="compositionally biased region" description="Polar residues" evidence="9">
    <location>
        <begin position="1"/>
        <end position="15"/>
    </location>
</feature>
<dbReference type="Proteomes" id="UP000249402">
    <property type="component" value="Unassembled WGS sequence"/>
</dbReference>
<feature type="domain" description="Zn(2)-C6 fungal-type" evidence="11">
    <location>
        <begin position="99"/>
        <end position="128"/>
    </location>
</feature>
<dbReference type="GO" id="GO:0008270">
    <property type="term" value="F:zinc ion binding"/>
    <property type="evidence" value="ECO:0007669"/>
    <property type="project" value="UniProtKB-KW"/>
</dbReference>
<evidence type="ECO:0000313" key="13">
    <source>
        <dbReference type="EMBL" id="RAK97981.1"/>
    </source>
</evidence>
<dbReference type="GO" id="GO:0003677">
    <property type="term" value="F:DNA binding"/>
    <property type="evidence" value="ECO:0007669"/>
    <property type="project" value="UniProtKB-KW"/>
</dbReference>
<evidence type="ECO:0000256" key="9">
    <source>
        <dbReference type="SAM" id="MobiDB-lite"/>
    </source>
</evidence>
<dbReference type="RefSeq" id="XP_025572309.1">
    <property type="nucleotide sequence ID" value="XM_025718070.1"/>
</dbReference>
<dbReference type="PROSITE" id="PS00028">
    <property type="entry name" value="ZINC_FINGER_C2H2_1"/>
    <property type="match status" value="2"/>
</dbReference>
<evidence type="ECO:0000313" key="14">
    <source>
        <dbReference type="Proteomes" id="UP000249402"/>
    </source>
</evidence>
<dbReference type="Gene3D" id="4.10.240.10">
    <property type="entry name" value="Zn(2)-C6 fungal-type DNA-binding domain"/>
    <property type="match status" value="1"/>
</dbReference>
<evidence type="ECO:0000256" key="7">
    <source>
        <dbReference type="ARBA" id="ARBA00023242"/>
    </source>
</evidence>
<dbReference type="PANTHER" id="PTHR47660">
    <property type="entry name" value="TRANSCRIPTION FACTOR WITH C2H2 AND ZN(2)-CYS(6) DNA BINDING DOMAIN (EUROFUNG)-RELATED-RELATED"/>
    <property type="match status" value="1"/>
</dbReference>
<dbReference type="GO" id="GO:0006351">
    <property type="term" value="P:DNA-templated transcription"/>
    <property type="evidence" value="ECO:0007669"/>
    <property type="project" value="InterPro"/>
</dbReference>
<evidence type="ECO:0000259" key="11">
    <source>
        <dbReference type="PROSITE" id="PS50048"/>
    </source>
</evidence>
<dbReference type="GO" id="GO:0000981">
    <property type="term" value="F:DNA-binding transcription factor activity, RNA polymerase II-specific"/>
    <property type="evidence" value="ECO:0007669"/>
    <property type="project" value="InterPro"/>
</dbReference>
<evidence type="ECO:0000256" key="1">
    <source>
        <dbReference type="ARBA" id="ARBA00022723"/>
    </source>
</evidence>
<evidence type="ECO:0000256" key="8">
    <source>
        <dbReference type="PROSITE-ProRule" id="PRU00042"/>
    </source>
</evidence>
<evidence type="ECO:0000256" key="2">
    <source>
        <dbReference type="ARBA" id="ARBA00022771"/>
    </source>
</evidence>
<dbReference type="Pfam" id="PF04082">
    <property type="entry name" value="Fungal_trans"/>
    <property type="match status" value="1"/>
</dbReference>
<feature type="region of interest" description="Disordered" evidence="9">
    <location>
        <begin position="130"/>
        <end position="206"/>
    </location>
</feature>
<evidence type="ECO:0000256" key="10">
    <source>
        <dbReference type="SAM" id="Phobius"/>
    </source>
</evidence>
<organism evidence="13 14">
    <name type="scientific">Aspergillus ibericus CBS 121593</name>
    <dbReference type="NCBI Taxonomy" id="1448316"/>
    <lineage>
        <taxon>Eukaryota</taxon>
        <taxon>Fungi</taxon>
        <taxon>Dikarya</taxon>
        <taxon>Ascomycota</taxon>
        <taxon>Pezizomycotina</taxon>
        <taxon>Eurotiomycetes</taxon>
        <taxon>Eurotiomycetidae</taxon>
        <taxon>Eurotiales</taxon>
        <taxon>Aspergillaceae</taxon>
        <taxon>Aspergillus</taxon>
        <taxon>Aspergillus subgen. Circumdati</taxon>
    </lineage>
</organism>
<keyword evidence="10" id="KW-1133">Transmembrane helix</keyword>
<feature type="domain" description="C2H2-type" evidence="12">
    <location>
        <begin position="54"/>
        <end position="81"/>
    </location>
</feature>
<accession>A0A395GR11</accession>
<evidence type="ECO:0000256" key="4">
    <source>
        <dbReference type="ARBA" id="ARBA00023015"/>
    </source>
</evidence>
<dbReference type="FunFam" id="3.30.160.60:FF:002343">
    <property type="entry name" value="Zinc finger protein 33A"/>
    <property type="match status" value="1"/>
</dbReference>
<dbReference type="CDD" id="cd00067">
    <property type="entry name" value="GAL4"/>
    <property type="match status" value="1"/>
</dbReference>
<keyword evidence="3" id="KW-0862">Zinc</keyword>
<dbReference type="SUPFAM" id="SSF57701">
    <property type="entry name" value="Zn2/Cys6 DNA-binding domain"/>
    <property type="match status" value="1"/>
</dbReference>
<keyword evidence="14" id="KW-1185">Reference proteome</keyword>
<proteinExistence type="predicted"/>
<gene>
    <name evidence="13" type="ORF">BO80DRAFT_413683</name>
</gene>
<dbReference type="PROSITE" id="PS50048">
    <property type="entry name" value="ZN2_CY6_FUNGAL_2"/>
    <property type="match status" value="1"/>
</dbReference>
<keyword evidence="4" id="KW-0805">Transcription regulation</keyword>
<dbReference type="InterPro" id="IPR036236">
    <property type="entry name" value="Znf_C2H2_sf"/>
</dbReference>
<dbReference type="GO" id="GO:0009893">
    <property type="term" value="P:positive regulation of metabolic process"/>
    <property type="evidence" value="ECO:0007669"/>
    <property type="project" value="UniProtKB-ARBA"/>
</dbReference>
<dbReference type="InterPro" id="IPR036864">
    <property type="entry name" value="Zn2-C6_fun-type_DNA-bd_sf"/>
</dbReference>
<keyword evidence="10" id="KW-0472">Membrane</keyword>
<dbReference type="InterPro" id="IPR013087">
    <property type="entry name" value="Znf_C2H2_type"/>
</dbReference>
<feature type="domain" description="C2H2-type" evidence="12">
    <location>
        <begin position="26"/>
        <end position="53"/>
    </location>
</feature>
<keyword evidence="7" id="KW-0539">Nucleus</keyword>
<dbReference type="Gene3D" id="3.30.160.60">
    <property type="entry name" value="Classic Zinc Finger"/>
    <property type="match status" value="2"/>
</dbReference>
<dbReference type="AlphaFoldDB" id="A0A395GR11"/>
<protein>
    <submittedName>
        <fullName evidence="13">C2H2 type zinc finger domain protein</fullName>
    </submittedName>
</protein>
<dbReference type="SMART" id="SM00066">
    <property type="entry name" value="GAL4"/>
    <property type="match status" value="1"/>
</dbReference>
<dbReference type="PROSITE" id="PS50157">
    <property type="entry name" value="ZINC_FINGER_C2H2_2"/>
    <property type="match status" value="2"/>
</dbReference>
<feature type="region of interest" description="Disordered" evidence="9">
    <location>
        <begin position="72"/>
        <end position="93"/>
    </location>
</feature>
<dbReference type="VEuPathDB" id="FungiDB:BO80DRAFT_413683"/>
<dbReference type="EMBL" id="KZ824458">
    <property type="protein sequence ID" value="RAK97981.1"/>
    <property type="molecule type" value="Genomic_DNA"/>
</dbReference>
<evidence type="ECO:0000259" key="12">
    <source>
        <dbReference type="PROSITE" id="PS50157"/>
    </source>
</evidence>
<dbReference type="SUPFAM" id="SSF57667">
    <property type="entry name" value="beta-beta-alpha zinc fingers"/>
    <property type="match status" value="1"/>
</dbReference>
<keyword evidence="6" id="KW-0804">Transcription</keyword>
<dbReference type="InterPro" id="IPR007219">
    <property type="entry name" value="XnlR_reg_dom"/>
</dbReference>
<dbReference type="SMART" id="SM00355">
    <property type="entry name" value="ZnF_C2H2"/>
    <property type="match status" value="2"/>
</dbReference>
<keyword evidence="10" id="KW-0812">Transmembrane</keyword>
<dbReference type="Pfam" id="PF00172">
    <property type="entry name" value="Zn_clus"/>
    <property type="match status" value="1"/>
</dbReference>
<evidence type="ECO:0000256" key="5">
    <source>
        <dbReference type="ARBA" id="ARBA00023125"/>
    </source>
</evidence>
<evidence type="ECO:0000256" key="3">
    <source>
        <dbReference type="ARBA" id="ARBA00022833"/>
    </source>
</evidence>
<sequence length="892" mass="99762">MHDKSSPSFPAQSPQRPLPKARDGYFQCGFCKKHYNRADHLIRHVRSHTREKPYVCHVCNKGFARPDLMKRHAAGHDHPRDGKRKRPPSYAKSGRVSQACKACATSKLKCDEEKPCRRCRDKKLMCDWHDGGFDDMTPDSPVPAYDDPDGQDQYPDPPQAQTAFTPSIPPLEDFPPSVDNPPFATPDFPVNSYLPEPPGSVPEDPMSTGYDAISPTLDQESGVFSVDGTFFPEFIPDALIPSLSRPNDVDPFNPLNHTQDIHNLFDSHMQFDFDLTDVDFGLIDYFNTQGTAHFAPQPPDMPNDRSDVDSGIALGAEAYKRSSLSAWKPAQDDHAFADQDDLSVPVAIDSPESSVRLERQILPERLASGSRDLIFGMVLQTSEKSTSPRIMKSFPSTELLDGLMQDYFAYQSHQLDSFIHGPTFHPNEQSPDMLTAIAAAGAVRSAIPTIRKLGYALMEVARLHMSVKYESDNRVTRDLRPSQTFAVIIDIGLWSGNGRRTEIAESFQQPLVTMLRRGLRFRRSVYSSIVPSLDDNAEVLDQKWRAWAEQESFKRLVHHLFLHDAQCAMMLNINPLISYAELELPLPSTRSLWDAKSATSWRDSYLALGLLGTERHPSLVDAMRDMSRLQGAIDTQLAGSVLLHGFSSMINEYHRFNFISKGSSKHWNALVTNSRHQELSQALQHFRMVCYEWPDLPRPEVFLIYEMISMFLYMSLEDLQLFAGKEDKREARRVYNSALEWINSIDSRRAVWHAGQVIRAAKAMPAGSLTGFLAVGVYYASLAFWSYSVVFKAKNNKMAAESRPLGPPPVRGPIVYLDGDETTDVQKFISLGCGSPALQGRQGPAFISNPGQTMDLAQELLRADASQDALPPLVQGLRQLMGGLGNAARSSP</sequence>
<dbReference type="OrthoDB" id="40579at2759"/>
<keyword evidence="2 8" id="KW-0863">Zinc-finger</keyword>
<dbReference type="PROSITE" id="PS00463">
    <property type="entry name" value="ZN2_CY6_FUNGAL_1"/>
    <property type="match status" value="1"/>
</dbReference>
<reference evidence="13 14" key="1">
    <citation type="submission" date="2018-02" db="EMBL/GenBank/DDBJ databases">
        <title>The genomes of Aspergillus section Nigri reveals drivers in fungal speciation.</title>
        <authorList>
            <consortium name="DOE Joint Genome Institute"/>
            <person name="Vesth T.C."/>
            <person name="Nybo J."/>
            <person name="Theobald S."/>
            <person name="Brandl J."/>
            <person name="Frisvad J.C."/>
            <person name="Nielsen K.F."/>
            <person name="Lyhne E.K."/>
            <person name="Kogle M.E."/>
            <person name="Kuo A."/>
            <person name="Riley R."/>
            <person name="Clum A."/>
            <person name="Nolan M."/>
            <person name="Lipzen A."/>
            <person name="Salamov A."/>
            <person name="Henrissat B."/>
            <person name="Wiebenga A."/>
            <person name="De vries R.P."/>
            <person name="Grigoriev I.V."/>
            <person name="Mortensen U.H."/>
            <person name="Andersen M.R."/>
            <person name="Baker S.E."/>
        </authorList>
    </citation>
    <scope>NUCLEOTIDE SEQUENCE [LARGE SCALE GENOMIC DNA]</scope>
    <source>
        <strain evidence="13 14">CBS 121593</strain>
    </source>
</reference>
<dbReference type="InterPro" id="IPR001138">
    <property type="entry name" value="Zn2Cys6_DnaBD"/>
</dbReference>
<dbReference type="PANTHER" id="PTHR47660:SF2">
    <property type="entry name" value="TRANSCRIPTION FACTOR WITH C2H2 AND ZN(2)-CYS(6) DNA BINDING DOMAIN (EUROFUNG)"/>
    <property type="match status" value="1"/>
</dbReference>
<name>A0A395GR11_9EURO</name>
<keyword evidence="5" id="KW-0238">DNA-binding</keyword>
<dbReference type="Pfam" id="PF00096">
    <property type="entry name" value="zf-C2H2"/>
    <property type="match status" value="2"/>
</dbReference>
<evidence type="ECO:0000256" key="6">
    <source>
        <dbReference type="ARBA" id="ARBA00023163"/>
    </source>
</evidence>
<feature type="region of interest" description="Disordered" evidence="9">
    <location>
        <begin position="1"/>
        <end position="20"/>
    </location>
</feature>
<dbReference type="STRING" id="1448316.A0A395GR11"/>